<dbReference type="PANTHER" id="PTHR30069">
    <property type="entry name" value="TONB-DEPENDENT OUTER MEMBRANE RECEPTOR"/>
    <property type="match status" value="1"/>
</dbReference>
<dbReference type="AlphaFoldDB" id="A0A9X2ALQ4"/>
<evidence type="ECO:0000256" key="8">
    <source>
        <dbReference type="ARBA" id="ARBA00023170"/>
    </source>
</evidence>
<keyword evidence="4 10" id="KW-0812">Transmembrane</keyword>
<evidence type="ECO:0000256" key="3">
    <source>
        <dbReference type="ARBA" id="ARBA00022452"/>
    </source>
</evidence>
<accession>A0A9X2ALQ4</accession>
<keyword evidence="5 12" id="KW-0732">Signal</keyword>
<evidence type="ECO:0000256" key="12">
    <source>
        <dbReference type="SAM" id="SignalP"/>
    </source>
</evidence>
<dbReference type="GO" id="GO:0044718">
    <property type="term" value="P:siderophore transmembrane transport"/>
    <property type="evidence" value="ECO:0007669"/>
    <property type="project" value="TreeGrafter"/>
</dbReference>
<dbReference type="InterPro" id="IPR000531">
    <property type="entry name" value="Beta-barrel_TonB"/>
</dbReference>
<dbReference type="InterPro" id="IPR036942">
    <property type="entry name" value="Beta-barrel_TonB_sf"/>
</dbReference>
<feature type="chain" id="PRO_5040899550" evidence="12">
    <location>
        <begin position="23"/>
        <end position="645"/>
    </location>
</feature>
<keyword evidence="16" id="KW-1185">Reference proteome</keyword>
<keyword evidence="9 10" id="KW-0998">Cell outer membrane</keyword>
<feature type="signal peptide" evidence="12">
    <location>
        <begin position="1"/>
        <end position="22"/>
    </location>
</feature>
<dbReference type="SUPFAM" id="SSF56935">
    <property type="entry name" value="Porins"/>
    <property type="match status" value="1"/>
</dbReference>
<evidence type="ECO:0000259" key="14">
    <source>
        <dbReference type="Pfam" id="PF07715"/>
    </source>
</evidence>
<keyword evidence="7 10" id="KW-0472">Membrane</keyword>
<dbReference type="Pfam" id="PF00593">
    <property type="entry name" value="TonB_dep_Rec_b-barrel"/>
    <property type="match status" value="1"/>
</dbReference>
<dbReference type="InterPro" id="IPR037066">
    <property type="entry name" value="Plug_dom_sf"/>
</dbReference>
<dbReference type="Gene3D" id="2.170.130.10">
    <property type="entry name" value="TonB-dependent receptor, plug domain"/>
    <property type="match status" value="1"/>
</dbReference>
<comment type="caution">
    <text evidence="15">The sequence shown here is derived from an EMBL/GenBank/DDBJ whole genome shotgun (WGS) entry which is preliminary data.</text>
</comment>
<dbReference type="PANTHER" id="PTHR30069:SF29">
    <property type="entry name" value="HEMOGLOBIN AND HEMOGLOBIN-HAPTOGLOBIN-BINDING PROTEIN 1-RELATED"/>
    <property type="match status" value="1"/>
</dbReference>
<evidence type="ECO:0000256" key="4">
    <source>
        <dbReference type="ARBA" id="ARBA00022692"/>
    </source>
</evidence>
<evidence type="ECO:0000256" key="7">
    <source>
        <dbReference type="ARBA" id="ARBA00023136"/>
    </source>
</evidence>
<keyword evidence="6 11" id="KW-0798">TonB box</keyword>
<evidence type="ECO:0000259" key="13">
    <source>
        <dbReference type="Pfam" id="PF00593"/>
    </source>
</evidence>
<name>A0A9X2ALQ4_9FLAO</name>
<evidence type="ECO:0000256" key="1">
    <source>
        <dbReference type="ARBA" id="ARBA00004571"/>
    </source>
</evidence>
<evidence type="ECO:0000256" key="6">
    <source>
        <dbReference type="ARBA" id="ARBA00023077"/>
    </source>
</evidence>
<dbReference type="GO" id="GO:0015344">
    <property type="term" value="F:siderophore uptake transmembrane transporter activity"/>
    <property type="evidence" value="ECO:0007669"/>
    <property type="project" value="TreeGrafter"/>
</dbReference>
<evidence type="ECO:0000256" key="9">
    <source>
        <dbReference type="ARBA" id="ARBA00023237"/>
    </source>
</evidence>
<keyword evidence="2 10" id="KW-0813">Transport</keyword>
<dbReference type="PROSITE" id="PS52016">
    <property type="entry name" value="TONB_DEPENDENT_REC_3"/>
    <property type="match status" value="1"/>
</dbReference>
<evidence type="ECO:0000313" key="16">
    <source>
        <dbReference type="Proteomes" id="UP001139369"/>
    </source>
</evidence>
<comment type="similarity">
    <text evidence="10 11">Belongs to the TonB-dependent receptor family.</text>
</comment>
<dbReference type="RefSeq" id="WP_242177187.1">
    <property type="nucleotide sequence ID" value="NZ_JAKQYM010000001.1"/>
</dbReference>
<dbReference type="InterPro" id="IPR039426">
    <property type="entry name" value="TonB-dep_rcpt-like"/>
</dbReference>
<feature type="domain" description="TonB-dependent receptor plug" evidence="14">
    <location>
        <begin position="45"/>
        <end position="153"/>
    </location>
</feature>
<proteinExistence type="inferred from homology"/>
<dbReference type="Pfam" id="PF07715">
    <property type="entry name" value="Plug"/>
    <property type="match status" value="1"/>
</dbReference>
<gene>
    <name evidence="15" type="ORF">MC378_02760</name>
</gene>
<dbReference type="InterPro" id="IPR012910">
    <property type="entry name" value="Plug_dom"/>
</dbReference>
<dbReference type="InterPro" id="IPR010917">
    <property type="entry name" value="TonB_rcpt_CS"/>
</dbReference>
<keyword evidence="3 10" id="KW-1134">Transmembrane beta strand</keyword>
<dbReference type="PROSITE" id="PS01156">
    <property type="entry name" value="TONB_DEPENDENT_REC_2"/>
    <property type="match status" value="1"/>
</dbReference>
<feature type="domain" description="TonB-dependent receptor-like beta-barrel" evidence="13">
    <location>
        <begin position="183"/>
        <end position="619"/>
    </location>
</feature>
<dbReference type="GO" id="GO:0009279">
    <property type="term" value="C:cell outer membrane"/>
    <property type="evidence" value="ECO:0007669"/>
    <property type="project" value="UniProtKB-SubCell"/>
</dbReference>
<reference evidence="15" key="1">
    <citation type="submission" date="2022-02" db="EMBL/GenBank/DDBJ databases">
        <title>Polaribacter sp. MSW13, isolated from seawater.</title>
        <authorList>
            <person name="Kristyanto S."/>
            <person name="Jung J."/>
            <person name="Jeon C.O."/>
        </authorList>
    </citation>
    <scope>NUCLEOTIDE SEQUENCE</scope>
    <source>
        <strain evidence="15">MSW13</strain>
    </source>
</reference>
<evidence type="ECO:0000313" key="15">
    <source>
        <dbReference type="EMBL" id="MCI2228074.1"/>
    </source>
</evidence>
<dbReference type="EMBL" id="JAKQYM010000001">
    <property type="protein sequence ID" value="MCI2228074.1"/>
    <property type="molecule type" value="Genomic_DNA"/>
</dbReference>
<comment type="subcellular location">
    <subcellularLocation>
        <location evidence="1 10">Cell outer membrane</location>
        <topology evidence="1 10">Multi-pass membrane protein</topology>
    </subcellularLocation>
</comment>
<organism evidence="15 16">
    <name type="scientific">Polaribacter marinus</name>
    <dbReference type="NCBI Taxonomy" id="2916838"/>
    <lineage>
        <taxon>Bacteria</taxon>
        <taxon>Pseudomonadati</taxon>
        <taxon>Bacteroidota</taxon>
        <taxon>Flavobacteriia</taxon>
        <taxon>Flavobacteriales</taxon>
        <taxon>Flavobacteriaceae</taxon>
    </lineage>
</organism>
<protein>
    <submittedName>
        <fullName evidence="15">TonB-dependent receptor</fullName>
    </submittedName>
</protein>
<evidence type="ECO:0000256" key="2">
    <source>
        <dbReference type="ARBA" id="ARBA00022448"/>
    </source>
</evidence>
<evidence type="ECO:0000256" key="11">
    <source>
        <dbReference type="RuleBase" id="RU003357"/>
    </source>
</evidence>
<dbReference type="Proteomes" id="UP001139369">
    <property type="component" value="Unassembled WGS sequence"/>
</dbReference>
<keyword evidence="8 15" id="KW-0675">Receptor</keyword>
<dbReference type="Gene3D" id="2.40.170.20">
    <property type="entry name" value="TonB-dependent receptor, beta-barrel domain"/>
    <property type="match status" value="1"/>
</dbReference>
<sequence length="645" mass="71628">MKKQLLIVSVLACSFVNTNFFAQQKEKVETLDEVVLTATKFKLKKENTGKVIQKITQKQLQQNAGKNVVDILNMIAGIDVRGVNSNASEPRSINIRGGRSRQVLVLIDGVPVTDQSGINQEFDLRLLALSQIESIEILKGASSTLYGSGAATAVINILLKKASKNQISGSFETSLGTNNTAKITGSGLSDKNQNVNLNGSLGKFNFLGSFSITGIDGMSSAKSKTNTEFDKDAFHRKNTLLKLGYDFSKNMSVETFLNYDEFDYNFDAGAFSDSDVNTGNQEQFRVGVKPKFSYKNGQVYLLASLNVVERDVDQFNSYAGTLDNYEFVGRSINLDLVNKYDFKEINFQLITGLNYQKHSNNTVTPFAIIDKSVANFSTIDPYASVVYISNYGLSVNVGGRLNIHNVYGNHLVYDGNLAYSVLKNETASVKLLTSYSTAFIAPSLYQLYDGFAGNLDLKPESNKTFEVGFDASYKDWLKLDAVYFNRKEDDAIVYNNSTYKYANGSSNSNGFEVNSVISPVSFLTFNASYTYVDKDELEDFNDYIPANKIVAGVDITVLENTFFNFTYRSVGERTYFDRYGSFGAFGADVILPSYQVLDFSANYKLLNETVTLFGAVTNLLNEDYDDILGYSTRGRNIKFGVRLQF</sequence>
<evidence type="ECO:0000256" key="5">
    <source>
        <dbReference type="ARBA" id="ARBA00022729"/>
    </source>
</evidence>
<evidence type="ECO:0000256" key="10">
    <source>
        <dbReference type="PROSITE-ProRule" id="PRU01360"/>
    </source>
</evidence>